<dbReference type="AlphaFoldDB" id="A0A830HRS3"/>
<feature type="compositionally biased region" description="Pro residues" evidence="1">
    <location>
        <begin position="529"/>
        <end position="568"/>
    </location>
</feature>
<feature type="compositionally biased region" description="Pro residues" evidence="1">
    <location>
        <begin position="304"/>
        <end position="344"/>
    </location>
</feature>
<dbReference type="EMBL" id="BNJQ01000024">
    <property type="protein sequence ID" value="GHP09383.1"/>
    <property type="molecule type" value="Genomic_DNA"/>
</dbReference>
<feature type="region of interest" description="Disordered" evidence="1">
    <location>
        <begin position="237"/>
        <end position="273"/>
    </location>
</feature>
<feature type="compositionally biased region" description="Basic and acidic residues" evidence="1">
    <location>
        <begin position="767"/>
        <end position="782"/>
    </location>
</feature>
<dbReference type="Proteomes" id="UP000660262">
    <property type="component" value="Unassembled WGS sequence"/>
</dbReference>
<feature type="compositionally biased region" description="Basic residues" evidence="1">
    <location>
        <begin position="1054"/>
        <end position="1068"/>
    </location>
</feature>
<feature type="compositionally biased region" description="Pro residues" evidence="1">
    <location>
        <begin position="790"/>
        <end position="813"/>
    </location>
</feature>
<evidence type="ECO:0000313" key="3">
    <source>
        <dbReference type="Proteomes" id="UP000660262"/>
    </source>
</evidence>
<feature type="compositionally biased region" description="Gly residues" evidence="1">
    <location>
        <begin position="177"/>
        <end position="186"/>
    </location>
</feature>
<proteinExistence type="predicted"/>
<feature type="compositionally biased region" description="Basic and acidic residues" evidence="1">
    <location>
        <begin position="352"/>
        <end position="363"/>
    </location>
</feature>
<feature type="compositionally biased region" description="Basic and acidic residues" evidence="1">
    <location>
        <begin position="655"/>
        <end position="664"/>
    </location>
</feature>
<sequence>MELGICHGPLKRLCWVHEPPPGGRGTRSLSRSAFSLSFMWRKRGTSTRGGAAGGAAGSSGSSVSEENASGGGASGGGGGGGGDNGGGAPTTGVNAVPTARGGGGGWVTSDAGALAVGSSAAAAASAAGSSDSSFVILSSGASSSGASSPGSSEASAGSDKFTRIHTPGTAKEQRLLQGGGGGGGGGHNKHTATNVSSASPPPSSSRTLLLALVVVTVVLVAVRMSLGPQRSIVSTLGNKANGRTRTAAAASSSVRRRSSRHHGPSDDNSDDPSLAEVLHADAAAATGAADEVSWSEWLDDKITMPPPPSEPPIPSPPPPRAPRPPHPAIPPPPKPPAHPRPPGPSSVVAMHALRDVDVEHVARDAWPSPPTMPPPLPDVYAMSPPPRPRPPPPQPPLDDLMPSPPTRPPNFPDFPPSPNPPTPPPPPVAAVAVMAAVAHPDTGVVGAKDLSGKREQGRNCRRVSFFSLDHGKRGTYLLQDCRAGRRACVIDEKLFAEYKAMRKGKVKEIESREGMSFVVCDVYAPPQPPTNLAPPAPPPDEPNLPPLPPMPDVPPLPPDVPDVPPEPRSPVSIDDLNEALPLDVSQDRRERWEAVQEALSDPEARPHLGRVPSPPPPDGWTADPAVVKDPTMRPPPSPSLGDLEILPPPSPNDIEMDKLLKTQAERLANASTPKPRLADAAETSRNIPPPASSVEVSFADGALERYSPPPPPLPPYAPCADDITDEHLREMSASRFEQSHGAISAAQDWLSKGHKTSRGVDVNPNHRYRDWAWKDRFDERERRRCRRHPPPPPRIPPPPSPPPLPPPPAPNPPPRDDLVADVTKTRPPAPPWLHHLEHDNSVKGAQWEDGDHINKAYGMRPFAREVNALGLVDKSNPKNVPRDTKGTVIKIGDVVRLAKVVGDSADPDDELAERLGLDDWGLVKGIVHGRSVHDYENATTNVVKESGRIEVLVYFGGSLEALHGKTELRGCRDPRVGNICDFVSPPSRLEVQMGIRSFDKLAPSPPPAPLNPKERRPWEAGGLWDRMGIYQSLPPPNAPPGGWQPPPPQPVVTFRKKKKRKKKLRGML</sequence>
<keyword evidence="3" id="KW-1185">Reference proteome</keyword>
<evidence type="ECO:0000256" key="1">
    <source>
        <dbReference type="SAM" id="MobiDB-lite"/>
    </source>
</evidence>
<organism evidence="2 3">
    <name type="scientific">Pycnococcus provasolii</name>
    <dbReference type="NCBI Taxonomy" id="41880"/>
    <lineage>
        <taxon>Eukaryota</taxon>
        <taxon>Viridiplantae</taxon>
        <taxon>Chlorophyta</taxon>
        <taxon>Pseudoscourfieldiophyceae</taxon>
        <taxon>Pseudoscourfieldiales</taxon>
        <taxon>Pycnococcaceae</taxon>
        <taxon>Pycnococcus</taxon>
    </lineage>
</organism>
<reference evidence="2" key="1">
    <citation type="submission" date="2020-10" db="EMBL/GenBank/DDBJ databases">
        <title>Unveiling of a novel bifunctional photoreceptor, Dualchrome1, isolated from a cosmopolitan green alga.</title>
        <authorList>
            <person name="Suzuki S."/>
            <person name="Kawachi M."/>
        </authorList>
    </citation>
    <scope>NUCLEOTIDE SEQUENCE</scope>
    <source>
        <strain evidence="2">NIES 2893</strain>
    </source>
</reference>
<dbReference type="PANTHER" id="PTHR48125:SF12">
    <property type="entry name" value="AT HOOK TRANSCRIPTION FACTOR FAMILY-RELATED"/>
    <property type="match status" value="1"/>
</dbReference>
<feature type="compositionally biased region" description="Basic and acidic residues" evidence="1">
    <location>
        <begin position="585"/>
        <end position="594"/>
    </location>
</feature>
<name>A0A830HRS3_9CHLO</name>
<dbReference type="PANTHER" id="PTHR48125">
    <property type="entry name" value="LP07818P1"/>
    <property type="match status" value="1"/>
</dbReference>
<dbReference type="PRINTS" id="PR01217">
    <property type="entry name" value="PRICHEXTENSN"/>
</dbReference>
<feature type="region of interest" description="Disordered" evidence="1">
    <location>
        <begin position="299"/>
        <end position="428"/>
    </location>
</feature>
<feature type="compositionally biased region" description="Low complexity" evidence="1">
    <location>
        <begin position="243"/>
        <end position="253"/>
    </location>
</feature>
<gene>
    <name evidence="2" type="ORF">PPROV_000811800</name>
</gene>
<feature type="compositionally biased region" description="Low complexity" evidence="1">
    <location>
        <begin position="58"/>
        <end position="68"/>
    </location>
</feature>
<feature type="region of interest" description="Disordered" evidence="1">
    <location>
        <begin position="1029"/>
        <end position="1068"/>
    </location>
</feature>
<feature type="compositionally biased region" description="Pro residues" evidence="1">
    <location>
        <begin position="707"/>
        <end position="717"/>
    </location>
</feature>
<protein>
    <submittedName>
        <fullName evidence="2">Uncharacterized protein</fullName>
    </submittedName>
</protein>
<accession>A0A830HRS3</accession>
<feature type="region of interest" description="Disordered" evidence="1">
    <location>
        <begin position="529"/>
        <end position="836"/>
    </location>
</feature>
<feature type="compositionally biased region" description="Low complexity" evidence="1">
    <location>
        <begin position="138"/>
        <end position="158"/>
    </location>
</feature>
<evidence type="ECO:0000313" key="2">
    <source>
        <dbReference type="EMBL" id="GHP09383.1"/>
    </source>
</evidence>
<feature type="region of interest" description="Disordered" evidence="1">
    <location>
        <begin position="45"/>
        <end position="101"/>
    </location>
</feature>
<comment type="caution">
    <text evidence="2">The sequence shown here is derived from an EMBL/GenBank/DDBJ whole genome shotgun (WGS) entry which is preliminary data.</text>
</comment>
<feature type="compositionally biased region" description="Pro residues" evidence="1">
    <location>
        <begin position="367"/>
        <end position="428"/>
    </location>
</feature>
<feature type="region of interest" description="Disordered" evidence="1">
    <location>
        <begin position="138"/>
        <end position="203"/>
    </location>
</feature>
<feature type="compositionally biased region" description="Pro residues" evidence="1">
    <location>
        <begin position="1033"/>
        <end position="1050"/>
    </location>
</feature>
<feature type="compositionally biased region" description="Gly residues" evidence="1">
    <location>
        <begin position="69"/>
        <end position="89"/>
    </location>
</feature>